<evidence type="ECO:0000313" key="14">
    <source>
        <dbReference type="EMBL" id="OAP03802.1"/>
    </source>
</evidence>
<evidence type="ECO:0000256" key="1">
    <source>
        <dbReference type="ARBA" id="ARBA00004167"/>
    </source>
</evidence>
<feature type="transmembrane region" description="Helical" evidence="11">
    <location>
        <begin position="277"/>
        <end position="299"/>
    </location>
</feature>
<dbReference type="Gene3D" id="3.30.200.20">
    <property type="entry name" value="Phosphorylase Kinase, domain 1"/>
    <property type="match status" value="1"/>
</dbReference>
<evidence type="ECO:0000313" key="15">
    <source>
        <dbReference type="Proteomes" id="UP000078284"/>
    </source>
</evidence>
<accession>A0A384KHD3</accession>
<dbReference type="InterPro" id="IPR001611">
    <property type="entry name" value="Leu-rich_rpt"/>
</dbReference>
<dbReference type="FunFam" id="3.80.10.10:FF:000722">
    <property type="entry name" value="Leucine-rich repeat receptor-like protein kinase"/>
    <property type="match status" value="1"/>
</dbReference>
<evidence type="ECO:0000259" key="12">
    <source>
        <dbReference type="PROSITE" id="PS50011"/>
    </source>
</evidence>
<keyword evidence="8 11" id="KW-0472">Membrane</keyword>
<proteinExistence type="predicted"/>
<dbReference type="OMA" id="TWKFKEF"/>
<evidence type="ECO:0000256" key="11">
    <source>
        <dbReference type="SAM" id="Phobius"/>
    </source>
</evidence>
<keyword evidence="2" id="KW-0597">Phosphoprotein</keyword>
<evidence type="ECO:0000256" key="3">
    <source>
        <dbReference type="ARBA" id="ARBA00022614"/>
    </source>
</evidence>
<organism evidence="14 15">
    <name type="scientific">Arabidopsis thaliana</name>
    <name type="common">Mouse-ear cress</name>
    <dbReference type="NCBI Taxonomy" id="3702"/>
    <lineage>
        <taxon>Eukaryota</taxon>
        <taxon>Viridiplantae</taxon>
        <taxon>Streptophyta</taxon>
        <taxon>Embryophyta</taxon>
        <taxon>Tracheophyta</taxon>
        <taxon>Spermatophyta</taxon>
        <taxon>Magnoliopsida</taxon>
        <taxon>eudicotyledons</taxon>
        <taxon>Gunneridae</taxon>
        <taxon>Pentapetalae</taxon>
        <taxon>rosids</taxon>
        <taxon>malvids</taxon>
        <taxon>Brassicales</taxon>
        <taxon>Brassicaceae</taxon>
        <taxon>Camelineae</taxon>
        <taxon>Arabidopsis</taxon>
    </lineage>
</organism>
<name>A0A384KHD3_ARATH</name>
<dbReference type="AlphaFoldDB" id="A0A384KHD3"/>
<dbReference type="ExpressionAtlas" id="A0A384KHD3">
    <property type="expression patterns" value="baseline and differential"/>
</dbReference>
<keyword evidence="9" id="KW-0675">Receptor</keyword>
<dbReference type="Araport" id="AT3G57830"/>
<evidence type="ECO:0000256" key="10">
    <source>
        <dbReference type="SAM" id="MobiDB-lite"/>
    </source>
</evidence>
<dbReference type="InterPro" id="IPR000719">
    <property type="entry name" value="Prot_kinase_dom"/>
</dbReference>
<dbReference type="Pfam" id="PF00560">
    <property type="entry name" value="LRR_1"/>
    <property type="match status" value="3"/>
</dbReference>
<dbReference type="EMBL" id="LUHQ01000003">
    <property type="protein sequence ID" value="OAP03802.1"/>
    <property type="molecule type" value="Genomic_DNA"/>
</dbReference>
<gene>
    <name evidence="13" type="ordered locus">At3g57830</name>
    <name evidence="14" type="ordered locus">AXX17_At3g52420</name>
</gene>
<dbReference type="InterPro" id="IPR001245">
    <property type="entry name" value="Ser-Thr/Tyr_kinase_cat_dom"/>
</dbReference>
<dbReference type="PANTHER" id="PTHR48007">
    <property type="entry name" value="LEUCINE-RICH REPEAT RECEPTOR-LIKE PROTEIN KINASE PXC1"/>
    <property type="match status" value="1"/>
</dbReference>
<dbReference type="GO" id="GO:0016020">
    <property type="term" value="C:membrane"/>
    <property type="evidence" value="ECO:0007669"/>
    <property type="project" value="UniProtKB-SubCell"/>
</dbReference>
<dbReference type="SMR" id="A0A384KHD3"/>
<dbReference type="Proteomes" id="UP000078284">
    <property type="component" value="Chromosome 3"/>
</dbReference>
<dbReference type="RefSeq" id="NP_001326829.1">
    <property type="nucleotide sequence ID" value="NM_001339895.1"/>
</dbReference>
<evidence type="ECO:0000313" key="13">
    <source>
        <dbReference type="Araport" id="AT3G57830"/>
    </source>
</evidence>
<dbReference type="RefSeq" id="NP_191342.1">
    <property type="nucleotide sequence ID" value="NM_115645.3"/>
</dbReference>
<reference evidence="15" key="1">
    <citation type="journal article" date="2016" name="Proc. Natl. Acad. Sci. U.S.A.">
        <title>Chromosome-level assembly of Arabidopsis thaliana Ler reveals the extent of translocation and inversion polymorphisms.</title>
        <authorList>
            <person name="Zapata L."/>
            <person name="Ding J."/>
            <person name="Willing E.M."/>
            <person name="Hartwig B."/>
            <person name="Bezdan D."/>
            <person name="Jiao W.B."/>
            <person name="Patel V."/>
            <person name="Velikkakam James G."/>
            <person name="Koornneef M."/>
            <person name="Ossowski S."/>
            <person name="Schneeberger K."/>
        </authorList>
    </citation>
    <scope>NUCLEOTIDE SEQUENCE [LARGE SCALE GENOMIC DNA]</scope>
    <source>
        <strain evidence="15">cv. Landsberg erecta</strain>
    </source>
</reference>
<dbReference type="PANTHER" id="PTHR48007:SF8">
    <property type="entry name" value="RECEPTOR PROTEIN KINASE-LIKE PROTEIN ZAR1"/>
    <property type="match status" value="1"/>
</dbReference>
<keyword evidence="7 11" id="KW-1133">Transmembrane helix</keyword>
<feature type="region of interest" description="Disordered" evidence="10">
    <location>
        <begin position="245"/>
        <end position="268"/>
    </location>
</feature>
<evidence type="ECO:0000256" key="7">
    <source>
        <dbReference type="ARBA" id="ARBA00022989"/>
    </source>
</evidence>
<comment type="subcellular location">
    <subcellularLocation>
        <location evidence="1">Membrane</location>
        <topology evidence="1">Single-pass membrane protein</topology>
    </subcellularLocation>
</comment>
<evidence type="ECO:0000256" key="5">
    <source>
        <dbReference type="ARBA" id="ARBA00022729"/>
    </source>
</evidence>
<evidence type="ECO:0000256" key="6">
    <source>
        <dbReference type="ARBA" id="ARBA00022737"/>
    </source>
</evidence>
<dbReference type="InterPro" id="IPR011009">
    <property type="entry name" value="Kinase-like_dom_sf"/>
</dbReference>
<dbReference type="Pfam" id="PF08263">
    <property type="entry name" value="LRRNT_2"/>
    <property type="match status" value="1"/>
</dbReference>
<dbReference type="InterPro" id="IPR046959">
    <property type="entry name" value="PRK1-6/SRF4-like"/>
</dbReference>
<dbReference type="SUPFAM" id="SSF52058">
    <property type="entry name" value="L domain-like"/>
    <property type="match status" value="1"/>
</dbReference>
<dbReference type="Gene3D" id="3.80.10.10">
    <property type="entry name" value="Ribonuclease Inhibitor"/>
    <property type="match status" value="2"/>
</dbReference>
<keyword evidence="5" id="KW-0732">Signal</keyword>
<dbReference type="InterPro" id="IPR013210">
    <property type="entry name" value="LRR_N_plant-typ"/>
</dbReference>
<keyword evidence="4 11" id="KW-0812">Transmembrane</keyword>
<dbReference type="SUPFAM" id="SSF56112">
    <property type="entry name" value="Protein kinase-like (PK-like)"/>
    <property type="match status" value="1"/>
</dbReference>
<protein>
    <recommendedName>
        <fullName evidence="12">Protein kinase domain-containing protein</fullName>
    </recommendedName>
</protein>
<evidence type="ECO:0000256" key="4">
    <source>
        <dbReference type="ARBA" id="ARBA00022692"/>
    </source>
</evidence>
<dbReference type="GO" id="GO:0005524">
    <property type="term" value="F:ATP binding"/>
    <property type="evidence" value="ECO:0007669"/>
    <property type="project" value="InterPro"/>
</dbReference>
<evidence type="ECO:0000256" key="2">
    <source>
        <dbReference type="ARBA" id="ARBA00022553"/>
    </source>
</evidence>
<keyword evidence="3" id="KW-0433">Leucine-rich repeat</keyword>
<keyword evidence="6" id="KW-0677">Repeat</keyword>
<feature type="domain" description="Protein kinase" evidence="12">
    <location>
        <begin position="348"/>
        <end position="662"/>
    </location>
</feature>
<dbReference type="Gene3D" id="1.10.510.10">
    <property type="entry name" value="Transferase(Phosphotransferase) domain 1"/>
    <property type="match status" value="1"/>
</dbReference>
<dbReference type="PROSITE" id="PS50011">
    <property type="entry name" value="PROTEIN_KINASE_DOM"/>
    <property type="match status" value="1"/>
</dbReference>
<sequence>MQFLRLLTLLVSSYFFFFINFSSSLNPDGLSLLALKSAILRDPTRVMTSWSESDPTPCHWPGIICTHGRVTSLVLSGRRLSGYIPSKLGLLDSLIKLDLARNNFSKPVPTRLFNAVNLRYIDLSHNSISGPIPAQIQSLKNLTHIDFSSNLLNGSLPQSLTQLGSLVGTLNLSYNSFSGEIPPSYGRFPVFVSLDLGHNNLTGKIPQIGSLLNQGPTAFAGNSELCGFPLQKLCKDEGTNPKLVAPKPEGSQILPKKPNPSFIDKDGRKNKPITGSVTVSLISGVSIVIGAVSISVWLIRRKLSSTVSTPEKNNTAAPLDDAADEEEKEGKFVVMDEGFELELEDLLRASAYVVGKSRSGIVYRVVAGMGSGTVAATFTSSTVVAVRRLSDGDATWRRKDFENEVEAISRVQHPNIVRLRAYYYAEDERLLITDYIRNGSLYSALHGGPSNTLPSLSWPERLLIAQGTARGLMYIHEYSPRKYVHGNLKSTKILLDDELLPRISGFGLTRLVSGYSKLIGSLSATRQSLDQTYLTSATTVTRITAPTVAYLAPEARASSGCKLSQKCDVYSFGVVLMELLTGRLPNASSKNNGEELVRVVRNWVKEEKPLSEILDPEILNKGHADKQVIAAIHVALNCTEMDPEVRPRMRSVSESLGRIKSD</sequence>
<dbReference type="GO" id="GO:0004672">
    <property type="term" value="F:protein kinase activity"/>
    <property type="evidence" value="ECO:0007669"/>
    <property type="project" value="InterPro"/>
</dbReference>
<dbReference type="Pfam" id="PF07714">
    <property type="entry name" value="PK_Tyr_Ser-Thr"/>
    <property type="match status" value="1"/>
</dbReference>
<dbReference type="InterPro" id="IPR032675">
    <property type="entry name" value="LRR_dom_sf"/>
</dbReference>
<comment type="caution">
    <text evidence="14">The sequence shown here is derived from an EMBL/GenBank/DDBJ whole genome shotgun (WGS) entry which is preliminary data.</text>
</comment>
<dbReference type="FunFam" id="3.80.10.10:FF:000129">
    <property type="entry name" value="Leucine-rich repeat receptor-like kinase"/>
    <property type="match status" value="1"/>
</dbReference>
<dbReference type="GeneID" id="824952"/>
<evidence type="ECO:0000256" key="9">
    <source>
        <dbReference type="ARBA" id="ARBA00023170"/>
    </source>
</evidence>
<evidence type="ECO:0000256" key="8">
    <source>
        <dbReference type="ARBA" id="ARBA00023136"/>
    </source>
</evidence>